<keyword evidence="2" id="KW-1185">Reference proteome</keyword>
<gene>
    <name evidence="1" type="ORF">MUN89_02280</name>
</gene>
<evidence type="ECO:0000313" key="1">
    <source>
        <dbReference type="EMBL" id="UOQ44802.1"/>
    </source>
</evidence>
<name>A0ABY4ELA4_9BACI</name>
<protein>
    <submittedName>
        <fullName evidence="1">Uncharacterized protein</fullName>
    </submittedName>
</protein>
<proteinExistence type="predicted"/>
<sequence length="60" mass="7301">MSEVETGQRIQKPPLAHEHTFAEMFDKDRFDDGIPLEELSRHLRRTKSYKRKKYSRLRLK</sequence>
<dbReference type="RefSeq" id="WP_244711049.1">
    <property type="nucleotide sequence ID" value="NZ_CP095073.1"/>
</dbReference>
<reference evidence="1 2" key="1">
    <citation type="submission" date="2022-04" db="EMBL/GenBank/DDBJ databases">
        <title>Halobacillus sp. isolated from saltern.</title>
        <authorList>
            <person name="Won M."/>
            <person name="Lee C.-M."/>
            <person name="Woen H.-Y."/>
            <person name="Kwon S.-W."/>
        </authorList>
    </citation>
    <scope>NUCLEOTIDE SEQUENCE [LARGE SCALE GENOMIC DNA]</scope>
    <source>
        <strain evidence="1 2">SSBR10-3</strain>
    </source>
</reference>
<evidence type="ECO:0000313" key="2">
    <source>
        <dbReference type="Proteomes" id="UP000831787"/>
    </source>
</evidence>
<accession>A0ABY4ELA4</accession>
<dbReference type="EMBL" id="CP095073">
    <property type="protein sequence ID" value="UOQ44802.1"/>
    <property type="molecule type" value="Genomic_DNA"/>
</dbReference>
<dbReference type="Proteomes" id="UP000831787">
    <property type="component" value="Chromosome"/>
</dbReference>
<organism evidence="1 2">
    <name type="scientific">Halobacillus salinarum</name>
    <dbReference type="NCBI Taxonomy" id="2932257"/>
    <lineage>
        <taxon>Bacteria</taxon>
        <taxon>Bacillati</taxon>
        <taxon>Bacillota</taxon>
        <taxon>Bacilli</taxon>
        <taxon>Bacillales</taxon>
        <taxon>Bacillaceae</taxon>
        <taxon>Halobacillus</taxon>
    </lineage>
</organism>